<evidence type="ECO:0000256" key="2">
    <source>
        <dbReference type="ARBA" id="ARBA00009764"/>
    </source>
</evidence>
<evidence type="ECO:0000259" key="8">
    <source>
        <dbReference type="Pfam" id="PF02465"/>
    </source>
</evidence>
<dbReference type="GO" id="GO:0009421">
    <property type="term" value="C:bacterial-type flagellum filament cap"/>
    <property type="evidence" value="ECO:0007669"/>
    <property type="project" value="InterPro"/>
</dbReference>
<comment type="subunit">
    <text evidence="3">Homopentamer.</text>
</comment>
<accession>A0A5P2HCC0</accession>
<dbReference type="PANTHER" id="PTHR30288">
    <property type="entry name" value="FLAGELLAR CAP/ASSEMBLY PROTEIN FLID"/>
    <property type="match status" value="1"/>
</dbReference>
<comment type="similarity">
    <text evidence="2">Belongs to the FliD family.</text>
</comment>
<dbReference type="InterPro" id="IPR040026">
    <property type="entry name" value="FliD"/>
</dbReference>
<evidence type="ECO:0000256" key="6">
    <source>
        <dbReference type="ARBA" id="ARBA00033074"/>
    </source>
</evidence>
<organism evidence="10 11">
    <name type="scientific">Cupriavidus pauculus</name>
    <dbReference type="NCBI Taxonomy" id="82633"/>
    <lineage>
        <taxon>Bacteria</taxon>
        <taxon>Pseudomonadati</taxon>
        <taxon>Pseudomonadota</taxon>
        <taxon>Betaproteobacteria</taxon>
        <taxon>Burkholderiales</taxon>
        <taxon>Burkholderiaceae</taxon>
        <taxon>Cupriavidus</taxon>
    </lineage>
</organism>
<keyword evidence="10" id="KW-0966">Cell projection</keyword>
<sequence>MLQVTLKLSGHVTVNRLSITIPMPPMATSSSLGSLAGLNLDTLMANIQRQQSGRLGNLAQQEQSYTAKLSGYGKVINALSSLKTAAGGLGKTGLFDPVGNDPATARPDAGKIKSAVKAFVASYNAAQKVVSDLGAYDKDAKAGAALFGDKALSDVQSQLRKAFDNIPGGSLADMGLSFDKDGALQLDEARLDGAIQSNPKGVKQFFVGDDGTSGLSGRMSALTTTLTGKNSPLTQASDKASDMLALLGRNQDEEADRVTALMASYRAQFQRLSLLYNDMGVASAFMSDQLAVLKG</sequence>
<dbReference type="EMBL" id="CP044067">
    <property type="protein sequence ID" value="QET05907.1"/>
    <property type="molecule type" value="Genomic_DNA"/>
</dbReference>
<evidence type="ECO:0000256" key="4">
    <source>
        <dbReference type="ARBA" id="ARBA00023054"/>
    </source>
</evidence>
<dbReference type="Pfam" id="PF02465">
    <property type="entry name" value="FliD_N"/>
    <property type="match status" value="1"/>
</dbReference>
<evidence type="ECO:0000256" key="7">
    <source>
        <dbReference type="ARBA" id="ARBA00033192"/>
    </source>
</evidence>
<dbReference type="GO" id="GO:0007155">
    <property type="term" value="P:cell adhesion"/>
    <property type="evidence" value="ECO:0007669"/>
    <property type="project" value="InterPro"/>
</dbReference>
<gene>
    <name evidence="10" type="primary">fliD</name>
    <name evidence="10" type="ORF">FOB72_28625</name>
</gene>
<protein>
    <recommendedName>
        <fullName evidence="7">Filament cap protein</fullName>
    </recommendedName>
    <alternativeName>
        <fullName evidence="6">Flagellar cap protein</fullName>
    </alternativeName>
</protein>
<keyword evidence="4" id="KW-0175">Coiled coil</keyword>
<dbReference type="AlphaFoldDB" id="A0A5P2HCC0"/>
<evidence type="ECO:0000256" key="1">
    <source>
        <dbReference type="ARBA" id="ARBA00004365"/>
    </source>
</evidence>
<dbReference type="InterPro" id="IPR003481">
    <property type="entry name" value="FliD_N"/>
</dbReference>
<dbReference type="InterPro" id="IPR010809">
    <property type="entry name" value="FliD_C"/>
</dbReference>
<keyword evidence="10" id="KW-0282">Flagellum</keyword>
<keyword evidence="5" id="KW-0975">Bacterial flagellum</keyword>
<evidence type="ECO:0000256" key="5">
    <source>
        <dbReference type="ARBA" id="ARBA00023143"/>
    </source>
</evidence>
<evidence type="ECO:0000313" key="11">
    <source>
        <dbReference type="Proteomes" id="UP000322822"/>
    </source>
</evidence>
<evidence type="ECO:0000313" key="10">
    <source>
        <dbReference type="EMBL" id="QET05907.1"/>
    </source>
</evidence>
<reference evidence="10 11" key="1">
    <citation type="submission" date="2019-09" db="EMBL/GenBank/DDBJ databases">
        <title>FDA dAtabase for Regulatory Grade micrObial Sequences (FDA-ARGOS): Supporting development and validation of Infectious Disease Dx tests.</title>
        <authorList>
            <person name="Sciortino C."/>
            <person name="Tallon L."/>
            <person name="Sadzewicz L."/>
            <person name="Vavikolanu K."/>
            <person name="Mehta A."/>
            <person name="Aluvathingal J."/>
            <person name="Nadendla S."/>
            <person name="Nandy P."/>
            <person name="Geyer C."/>
            <person name="Yan Y."/>
            <person name="Sichtig H."/>
        </authorList>
    </citation>
    <scope>NUCLEOTIDE SEQUENCE [LARGE SCALE GENOMIC DNA]</scope>
    <source>
        <strain evidence="10 11">FDAARGOS_664</strain>
    </source>
</reference>
<proteinExistence type="inferred from homology"/>
<dbReference type="OrthoDB" id="9810816at2"/>
<dbReference type="Pfam" id="PF07195">
    <property type="entry name" value="FliD_C"/>
    <property type="match status" value="1"/>
</dbReference>
<feature type="domain" description="Flagellar hook-associated protein 2 C-terminal" evidence="9">
    <location>
        <begin position="106"/>
        <end position="279"/>
    </location>
</feature>
<comment type="subcellular location">
    <subcellularLocation>
        <location evidence="1">Bacterial flagellum</location>
    </subcellularLocation>
</comment>
<evidence type="ECO:0000256" key="3">
    <source>
        <dbReference type="ARBA" id="ARBA00011255"/>
    </source>
</evidence>
<dbReference type="GO" id="GO:0071973">
    <property type="term" value="P:bacterial-type flagellum-dependent cell motility"/>
    <property type="evidence" value="ECO:0007669"/>
    <property type="project" value="TreeGrafter"/>
</dbReference>
<dbReference type="PANTHER" id="PTHR30288:SF0">
    <property type="entry name" value="FLAGELLAR HOOK-ASSOCIATED PROTEIN 2"/>
    <property type="match status" value="1"/>
</dbReference>
<feature type="domain" description="Flagellar hook-associated protein 2 N-terminal" evidence="8">
    <location>
        <begin position="37"/>
        <end position="96"/>
    </location>
</feature>
<name>A0A5P2HCC0_9BURK</name>
<dbReference type="Proteomes" id="UP000322822">
    <property type="component" value="Chromosome 2"/>
</dbReference>
<dbReference type="GO" id="GO:0009424">
    <property type="term" value="C:bacterial-type flagellum hook"/>
    <property type="evidence" value="ECO:0007669"/>
    <property type="project" value="InterPro"/>
</dbReference>
<evidence type="ECO:0000259" key="9">
    <source>
        <dbReference type="Pfam" id="PF07195"/>
    </source>
</evidence>
<keyword evidence="10" id="KW-0969">Cilium</keyword>